<comment type="similarity">
    <text evidence="12">Belongs to the glycosyl hydrolase 1 family. Klotho subfamily.</text>
</comment>
<dbReference type="Proteomes" id="UP000829291">
    <property type="component" value="Chromosome 6"/>
</dbReference>
<comment type="catalytic activity">
    <reaction evidence="6">
        <text>a beta-D-galactosyl-(1&lt;-&gt;1')-N-acylsphing-4-enine + H2O = an N-acylsphing-4-enine + D-galactose</text>
        <dbReference type="Rhea" id="RHEA:14297"/>
        <dbReference type="ChEBI" id="CHEBI:4139"/>
        <dbReference type="ChEBI" id="CHEBI:15377"/>
        <dbReference type="ChEBI" id="CHEBI:18390"/>
        <dbReference type="ChEBI" id="CHEBI:52639"/>
        <dbReference type="EC" id="3.2.1.46"/>
    </reaction>
    <physiologicalReaction direction="left-to-right" evidence="6">
        <dbReference type="Rhea" id="RHEA:14298"/>
    </physiologicalReaction>
</comment>
<comment type="catalytic activity">
    <reaction evidence="8">
        <text>beta-D-galactosyl-(1&lt;-&gt;1')-N-octadecanoylsphing-4-enine + H2O = N-octadecanoylsphing-4-enine + D-galactose</text>
        <dbReference type="Rhea" id="RHEA:59292"/>
        <dbReference type="ChEBI" id="CHEBI:4139"/>
        <dbReference type="ChEBI" id="CHEBI:15377"/>
        <dbReference type="ChEBI" id="CHEBI:72961"/>
        <dbReference type="ChEBI" id="CHEBI:84720"/>
    </reaction>
    <physiologicalReaction direction="left-to-right" evidence="8">
        <dbReference type="Rhea" id="RHEA:59293"/>
    </physiologicalReaction>
</comment>
<evidence type="ECO:0000256" key="14">
    <source>
        <dbReference type="ARBA" id="ARBA00079026"/>
    </source>
</evidence>
<feature type="signal peptide" evidence="17">
    <location>
        <begin position="1"/>
        <end position="21"/>
    </location>
</feature>
<dbReference type="GO" id="GO:0004336">
    <property type="term" value="F:galactosylceramidase activity"/>
    <property type="evidence" value="ECO:0007669"/>
    <property type="project" value="UniProtKB-EC"/>
</dbReference>
<dbReference type="InterPro" id="IPR001360">
    <property type="entry name" value="Glyco_hydro_1"/>
</dbReference>
<dbReference type="AlphaFoldDB" id="A0A6J0BEC2"/>
<evidence type="ECO:0000256" key="10">
    <source>
        <dbReference type="ARBA" id="ARBA00051666"/>
    </source>
</evidence>
<dbReference type="SUPFAM" id="SSF51445">
    <property type="entry name" value="(Trans)glycosidases"/>
    <property type="match status" value="1"/>
</dbReference>
<evidence type="ECO:0000256" key="7">
    <source>
        <dbReference type="ARBA" id="ARBA00048813"/>
    </source>
</evidence>
<comment type="catalytic activity">
    <reaction evidence="7">
        <text>beta-D-galactosyl-(1&lt;-&gt;1)-sphing-4-enine + H2O = sphing-4-enine + D-galactose</text>
        <dbReference type="Rhea" id="RHEA:43908"/>
        <dbReference type="ChEBI" id="CHEBI:4139"/>
        <dbReference type="ChEBI" id="CHEBI:15377"/>
        <dbReference type="ChEBI" id="CHEBI:57756"/>
        <dbReference type="ChEBI" id="CHEBI:57934"/>
    </reaction>
    <physiologicalReaction direction="left-to-right" evidence="7">
        <dbReference type="Rhea" id="RHEA:43909"/>
    </physiologicalReaction>
</comment>
<dbReference type="FunFam" id="3.20.20.80:FF:000011">
    <property type="entry name" value="Cytosolic beta-glucosidase"/>
    <property type="match status" value="1"/>
</dbReference>
<dbReference type="PRINTS" id="PR00131">
    <property type="entry name" value="GLHYDRLASE1"/>
</dbReference>
<evidence type="ECO:0000256" key="15">
    <source>
        <dbReference type="ARBA" id="ARBA00081896"/>
    </source>
</evidence>
<evidence type="ECO:0000256" key="12">
    <source>
        <dbReference type="ARBA" id="ARBA00060858"/>
    </source>
</evidence>
<organism evidence="19">
    <name type="scientific">Neodiprion lecontei</name>
    <name type="common">Redheaded pine sawfly</name>
    <dbReference type="NCBI Taxonomy" id="441921"/>
    <lineage>
        <taxon>Eukaryota</taxon>
        <taxon>Metazoa</taxon>
        <taxon>Ecdysozoa</taxon>
        <taxon>Arthropoda</taxon>
        <taxon>Hexapoda</taxon>
        <taxon>Insecta</taxon>
        <taxon>Pterygota</taxon>
        <taxon>Neoptera</taxon>
        <taxon>Endopterygota</taxon>
        <taxon>Hymenoptera</taxon>
        <taxon>Tenthredinoidea</taxon>
        <taxon>Diprionidae</taxon>
        <taxon>Diprioninae</taxon>
        <taxon>Neodiprion</taxon>
    </lineage>
</organism>
<comment type="catalytic activity">
    <reaction evidence="11">
        <text>beta-D-glucosyl-(1&lt;-&gt;1)-sphing-4-enine + H2O = sphing-4-enine + D-glucose</text>
        <dbReference type="Rhea" id="RHEA:59288"/>
        <dbReference type="ChEBI" id="CHEBI:4167"/>
        <dbReference type="ChEBI" id="CHEBI:15377"/>
        <dbReference type="ChEBI" id="CHEBI:57756"/>
        <dbReference type="ChEBI" id="CHEBI:83992"/>
    </reaction>
    <physiologicalReaction direction="left-to-right" evidence="11">
        <dbReference type="Rhea" id="RHEA:59289"/>
    </physiologicalReaction>
</comment>
<keyword evidence="18" id="KW-1185">Reference proteome</keyword>
<dbReference type="OrthoDB" id="65569at2759"/>
<evidence type="ECO:0000256" key="8">
    <source>
        <dbReference type="ARBA" id="ARBA00050809"/>
    </source>
</evidence>
<sequence length="505" mass="57399">MARFVIAVTIITCALITKISCCDVVKLTFPSGFSLGTASASYQVEGAWNVSDKGENVWDYLTHNRPDLITDGRNGDVACDSYYKYQEDADLIKTLGFDFYRFSVSWSRVLPTGFANVISEDGLQYYKNLTAALVANGIEPVVTIYHWDHPQVIEEMGGWTNELIVDWFVAYAEILFEALGDSVKRWITINEPDAFCEGGYDGVSKAPAKEIPNSIGKYLCGHNVLKAHGKTFRLYDEKFRETQGGEVGIVLPLMAYLPYNSSYEAEAETAFQFTCGWMAHPIYHGDYPDIMKTRVALVSEYQGYPRSRLPEFSDEWIAIINGTNDYFGINHYTSKLVYPDSGEEQGIYTYDHGLIVTVDSSWAATASNWFYVNPSGFGYLLRKIRDEYNNPSVWVTENGYSDTGELDDYNRVSYYYEYLREMLIAIKRDGCNVEGYAVWSILDNFEWQAGYTERFGITHVEFDDADTNRTAKISQSWWAKVLSKRKLQAVPTNTAATRTLLPWQK</sequence>
<proteinExistence type="inferred from homology"/>
<name>A0A6J0BEC2_NEOLC</name>
<evidence type="ECO:0000256" key="4">
    <source>
        <dbReference type="ARBA" id="ARBA00022801"/>
    </source>
</evidence>
<dbReference type="Pfam" id="PF00232">
    <property type="entry name" value="Glyco_hydro_1"/>
    <property type="match status" value="1"/>
</dbReference>
<accession>A0A6J0BEC2</accession>
<dbReference type="GO" id="GO:0008422">
    <property type="term" value="F:beta-glucosidase activity"/>
    <property type="evidence" value="ECO:0007669"/>
    <property type="project" value="UniProtKB-EC"/>
</dbReference>
<keyword evidence="4" id="KW-0378">Hydrolase</keyword>
<keyword evidence="17" id="KW-0732">Signal</keyword>
<evidence type="ECO:0000313" key="18">
    <source>
        <dbReference type="Proteomes" id="UP000829291"/>
    </source>
</evidence>
<evidence type="ECO:0000256" key="17">
    <source>
        <dbReference type="SAM" id="SignalP"/>
    </source>
</evidence>
<evidence type="ECO:0000313" key="19">
    <source>
        <dbReference type="RefSeq" id="XP_015513234.1"/>
    </source>
</evidence>
<gene>
    <name evidence="19" type="primary">LOC107219505</name>
</gene>
<dbReference type="GeneID" id="107219505"/>
<dbReference type="PANTHER" id="PTHR10353">
    <property type="entry name" value="GLYCOSYL HYDROLASE"/>
    <property type="match status" value="1"/>
</dbReference>
<evidence type="ECO:0000256" key="9">
    <source>
        <dbReference type="ARBA" id="ARBA00051414"/>
    </source>
</evidence>
<dbReference type="EC" id="3.2.1.46" evidence="2"/>
<evidence type="ECO:0000256" key="1">
    <source>
        <dbReference type="ARBA" id="ARBA00000448"/>
    </source>
</evidence>
<evidence type="ECO:0000256" key="16">
    <source>
        <dbReference type="ARBA" id="ARBA00083229"/>
    </source>
</evidence>
<evidence type="ECO:0000256" key="3">
    <source>
        <dbReference type="ARBA" id="ARBA00012744"/>
    </source>
</evidence>
<reference evidence="19" key="1">
    <citation type="submission" date="2025-08" db="UniProtKB">
        <authorList>
            <consortium name="RefSeq"/>
        </authorList>
    </citation>
    <scope>IDENTIFICATION</scope>
    <source>
        <tissue evidence="19">Thorax and Abdomen</tissue>
    </source>
</reference>
<dbReference type="RefSeq" id="XP_015513234.1">
    <property type="nucleotide sequence ID" value="XM_015657748.2"/>
</dbReference>
<dbReference type="EC" id="3.2.1.21" evidence="3"/>
<dbReference type="InterPro" id="IPR017853">
    <property type="entry name" value="GH"/>
</dbReference>
<dbReference type="PANTHER" id="PTHR10353:SF36">
    <property type="entry name" value="LP05116P"/>
    <property type="match status" value="1"/>
</dbReference>
<dbReference type="InParanoid" id="A0A6J0BEC2"/>
<evidence type="ECO:0000256" key="11">
    <source>
        <dbReference type="ARBA" id="ARBA00052085"/>
    </source>
</evidence>
<dbReference type="GO" id="GO:0016052">
    <property type="term" value="P:carbohydrate catabolic process"/>
    <property type="evidence" value="ECO:0007669"/>
    <property type="project" value="UniProtKB-ARBA"/>
</dbReference>
<comment type="catalytic activity">
    <reaction evidence="10">
        <text>beta-D-glucosyl-(1&lt;-&gt;1)-N-octadecanoylsphing-4-enine + H2O = N-octadecanoylsphing-4-enine + D-glucose</text>
        <dbReference type="Rhea" id="RHEA:59284"/>
        <dbReference type="ChEBI" id="CHEBI:4167"/>
        <dbReference type="ChEBI" id="CHEBI:15377"/>
        <dbReference type="ChEBI" id="CHEBI:72961"/>
        <dbReference type="ChEBI" id="CHEBI:84719"/>
    </reaction>
    <physiologicalReaction direction="left-to-right" evidence="10">
        <dbReference type="Rhea" id="RHEA:59285"/>
    </physiologicalReaction>
</comment>
<comment type="catalytic activity">
    <reaction evidence="9">
        <text>a beta-D-xylosyl-(1&lt;-&gt;1')-N-acylsphing-4-enine + cholesterol = cholesteryl 3-beta-D-xyloside + an N-acylsphing-4-enine</text>
        <dbReference type="Rhea" id="RHEA:70239"/>
        <dbReference type="ChEBI" id="CHEBI:16113"/>
        <dbReference type="ChEBI" id="CHEBI:52639"/>
        <dbReference type="ChEBI" id="CHEBI:189067"/>
        <dbReference type="ChEBI" id="CHEBI:189068"/>
    </reaction>
    <physiologicalReaction direction="left-to-right" evidence="9">
        <dbReference type="Rhea" id="RHEA:70240"/>
    </physiologicalReaction>
    <physiologicalReaction direction="right-to-left" evidence="9">
        <dbReference type="Rhea" id="RHEA:70241"/>
    </physiologicalReaction>
</comment>
<evidence type="ECO:0000256" key="13">
    <source>
        <dbReference type="ARBA" id="ARBA00068094"/>
    </source>
</evidence>
<dbReference type="Gene3D" id="3.20.20.80">
    <property type="entry name" value="Glycosidases"/>
    <property type="match status" value="1"/>
</dbReference>
<evidence type="ECO:0000256" key="5">
    <source>
        <dbReference type="ARBA" id="ARBA00023295"/>
    </source>
</evidence>
<protein>
    <recommendedName>
        <fullName evidence="13">Cytosolic beta-glucosidase</fullName>
        <ecNumber evidence="3">3.2.1.21</ecNumber>
        <ecNumber evidence="2">3.2.1.46</ecNumber>
    </recommendedName>
    <alternativeName>
        <fullName evidence="14">Cytosolic galactosylceramidase</fullName>
    </alternativeName>
    <alternativeName>
        <fullName evidence="16">Cytosolic glucosylceramidase</fullName>
    </alternativeName>
    <alternativeName>
        <fullName evidence="15">Cytosolic glycosylceramidase</fullName>
    </alternativeName>
</protein>
<dbReference type="FunCoup" id="A0A6J0BEC2">
    <property type="interactions" value="2"/>
</dbReference>
<evidence type="ECO:0000256" key="2">
    <source>
        <dbReference type="ARBA" id="ARBA00012657"/>
    </source>
</evidence>
<feature type="chain" id="PRO_5026707689" description="Cytosolic beta-glucosidase" evidence="17">
    <location>
        <begin position="22"/>
        <end position="505"/>
    </location>
</feature>
<dbReference type="KEGG" id="nlo:107219505"/>
<comment type="catalytic activity">
    <reaction evidence="1">
        <text>Hydrolysis of terminal, non-reducing beta-D-glucosyl residues with release of beta-D-glucose.</text>
        <dbReference type="EC" id="3.2.1.21"/>
    </reaction>
</comment>
<evidence type="ECO:0000256" key="6">
    <source>
        <dbReference type="ARBA" id="ARBA00033698"/>
    </source>
</evidence>
<keyword evidence="5" id="KW-0326">Glycosidase</keyword>